<keyword evidence="5" id="KW-1185">Reference proteome</keyword>
<dbReference type="FunFam" id="3.40.309.10:FF:000034">
    <property type="entry name" value="Aldehyde dehydrogenase, dimeric NADP-preferring"/>
    <property type="match status" value="1"/>
</dbReference>
<evidence type="ECO:0000256" key="1">
    <source>
        <dbReference type="ARBA" id="ARBA00009986"/>
    </source>
</evidence>
<dbReference type="Proteomes" id="UP000594220">
    <property type="component" value="Unplaced"/>
</dbReference>
<evidence type="ECO:0000256" key="2">
    <source>
        <dbReference type="ARBA" id="ARBA00023002"/>
    </source>
</evidence>
<accession>A0A7M4EVY0</accession>
<dbReference type="GO" id="GO:0004028">
    <property type="term" value="F:3-chloroallyl aldehyde dehydrogenase activity"/>
    <property type="evidence" value="ECO:0007669"/>
    <property type="project" value="TreeGrafter"/>
</dbReference>
<dbReference type="GO" id="GO:0006081">
    <property type="term" value="P:aldehyde metabolic process"/>
    <property type="evidence" value="ECO:0007669"/>
    <property type="project" value="InterPro"/>
</dbReference>
<dbReference type="SUPFAM" id="SSF53720">
    <property type="entry name" value="ALDH-like"/>
    <property type="match status" value="1"/>
</dbReference>
<dbReference type="InterPro" id="IPR012394">
    <property type="entry name" value="Aldehyde_DH_NAD(P)"/>
</dbReference>
<sequence length="94" mass="10139">MQEEIFGPILPIVTVPNLEEAIELINAQKQPLAVYVFSSNKKVVKQVLEQTSSGGFTSNDTIIQTTLITLPFGGIGMSESPALPSQQCYLSLKG</sequence>
<name>A0A7M4EVY0_CROPO</name>
<dbReference type="Gene3D" id="3.40.309.10">
    <property type="entry name" value="Aldehyde Dehydrogenase, Chain A, domain 2"/>
    <property type="match status" value="1"/>
</dbReference>
<dbReference type="InterPro" id="IPR016163">
    <property type="entry name" value="Ald_DH_C"/>
</dbReference>
<dbReference type="InterPro" id="IPR016161">
    <property type="entry name" value="Ald_DH/histidinol_DH"/>
</dbReference>
<organism evidence="4 5">
    <name type="scientific">Crocodylus porosus</name>
    <name type="common">Saltwater crocodile</name>
    <name type="synonym">Estuarine crocodile</name>
    <dbReference type="NCBI Taxonomy" id="8502"/>
    <lineage>
        <taxon>Eukaryota</taxon>
        <taxon>Metazoa</taxon>
        <taxon>Chordata</taxon>
        <taxon>Craniata</taxon>
        <taxon>Vertebrata</taxon>
        <taxon>Euteleostomi</taxon>
        <taxon>Archelosauria</taxon>
        <taxon>Archosauria</taxon>
        <taxon>Crocodylia</taxon>
        <taxon>Longirostres</taxon>
        <taxon>Crocodylidae</taxon>
        <taxon>Crocodylus</taxon>
    </lineage>
</organism>
<reference evidence="4" key="1">
    <citation type="submission" date="2025-08" db="UniProtKB">
        <authorList>
            <consortium name="Ensembl"/>
        </authorList>
    </citation>
    <scope>IDENTIFICATION</scope>
</reference>
<dbReference type="InterPro" id="IPR015590">
    <property type="entry name" value="Aldehyde_DH_dom"/>
</dbReference>
<evidence type="ECO:0000313" key="5">
    <source>
        <dbReference type="Proteomes" id="UP000594220"/>
    </source>
</evidence>
<comment type="similarity">
    <text evidence="1">Belongs to the aldehyde dehydrogenase family.</text>
</comment>
<proteinExistence type="inferred from homology"/>
<dbReference type="PANTHER" id="PTHR43570:SF16">
    <property type="entry name" value="ALDEHYDE DEHYDROGENASE TYPE III, ISOFORM Q"/>
    <property type="match status" value="1"/>
</dbReference>
<reference evidence="4" key="2">
    <citation type="submission" date="2025-09" db="UniProtKB">
        <authorList>
            <consortium name="Ensembl"/>
        </authorList>
    </citation>
    <scope>IDENTIFICATION</scope>
</reference>
<dbReference type="GO" id="GO:0004029">
    <property type="term" value="F:aldehyde dehydrogenase (NAD+) activity"/>
    <property type="evidence" value="ECO:0007669"/>
    <property type="project" value="TreeGrafter"/>
</dbReference>
<dbReference type="AlphaFoldDB" id="A0A7M4EVY0"/>
<dbReference type="PANTHER" id="PTHR43570">
    <property type="entry name" value="ALDEHYDE DEHYDROGENASE"/>
    <property type="match status" value="1"/>
</dbReference>
<dbReference type="GeneTree" id="ENSGT00940000155904"/>
<keyword evidence="2" id="KW-0560">Oxidoreductase</keyword>
<dbReference type="GO" id="GO:0005737">
    <property type="term" value="C:cytoplasm"/>
    <property type="evidence" value="ECO:0007669"/>
    <property type="project" value="TreeGrafter"/>
</dbReference>
<evidence type="ECO:0000259" key="3">
    <source>
        <dbReference type="Pfam" id="PF00171"/>
    </source>
</evidence>
<feature type="domain" description="Aldehyde dehydrogenase" evidence="3">
    <location>
        <begin position="1"/>
        <end position="78"/>
    </location>
</feature>
<dbReference type="Ensembl" id="ENSCPRT00005017175.1">
    <property type="protein sequence ID" value="ENSCPRP00005014623.1"/>
    <property type="gene ID" value="ENSCPRG00005010291.1"/>
</dbReference>
<evidence type="ECO:0000313" key="4">
    <source>
        <dbReference type="Ensembl" id="ENSCPRP00005014623.1"/>
    </source>
</evidence>
<dbReference type="OMA" id="TSERCFV"/>
<dbReference type="Pfam" id="PF00171">
    <property type="entry name" value="Aldedh"/>
    <property type="match status" value="1"/>
</dbReference>
<protein>
    <recommendedName>
        <fullName evidence="3">Aldehyde dehydrogenase domain-containing protein</fullName>
    </recommendedName>
</protein>